<feature type="compositionally biased region" description="Polar residues" evidence="2">
    <location>
        <begin position="101"/>
        <end position="138"/>
    </location>
</feature>
<keyword evidence="1" id="KW-0863">Zinc-finger</keyword>
<name>A0ABR2UMI0_9PEZI</name>
<gene>
    <name evidence="4" type="ORF">SUNI508_10279</name>
</gene>
<accession>A0ABR2UMI0</accession>
<feature type="region of interest" description="Disordered" evidence="2">
    <location>
        <begin position="1"/>
        <end position="138"/>
    </location>
</feature>
<evidence type="ECO:0000259" key="3">
    <source>
        <dbReference type="PROSITE" id="PS50103"/>
    </source>
</evidence>
<dbReference type="EMBL" id="JARVKF010000414">
    <property type="protein sequence ID" value="KAK9415620.1"/>
    <property type="molecule type" value="Genomic_DNA"/>
</dbReference>
<protein>
    <recommendedName>
        <fullName evidence="3">C3H1-type domain-containing protein</fullName>
    </recommendedName>
</protein>
<evidence type="ECO:0000256" key="2">
    <source>
        <dbReference type="SAM" id="MobiDB-lite"/>
    </source>
</evidence>
<organism evidence="4 5">
    <name type="scientific">Seiridium unicorne</name>
    <dbReference type="NCBI Taxonomy" id="138068"/>
    <lineage>
        <taxon>Eukaryota</taxon>
        <taxon>Fungi</taxon>
        <taxon>Dikarya</taxon>
        <taxon>Ascomycota</taxon>
        <taxon>Pezizomycotina</taxon>
        <taxon>Sordariomycetes</taxon>
        <taxon>Xylariomycetidae</taxon>
        <taxon>Amphisphaeriales</taxon>
        <taxon>Sporocadaceae</taxon>
        <taxon>Seiridium</taxon>
    </lineage>
</organism>
<dbReference type="Proteomes" id="UP001408356">
    <property type="component" value="Unassembled WGS sequence"/>
</dbReference>
<feature type="compositionally biased region" description="Low complexity" evidence="2">
    <location>
        <begin position="21"/>
        <end position="45"/>
    </location>
</feature>
<sequence length="601" mass="63539">MDASTSPAPNGFAINSPSDLSYSSGASRTSSRTTSPATCSRPSSPLVDLQHFTNSNIEPTSNTLLDHPLMMGSNAFQSGSGGREKLMTDGSSENNTTNNTSQFQRPFQQPQILRPSAPTSSQAPRNLTSNNWRAQPRSQSTYASFDAAAGALLGHGGRGPTFPIGSQPRLYPPAAAMLSYSSMINFSDTQLESCYAYCYDRGNGQYTRLIPADMLPALQNIPALQQGCQGMIVLPDPRALPSNGLSSNTEPVTLRTPPASPTTPADNIQVSLPLRPRARLGTDAPSSTASHTRADLSTQSSASSSSASMIGVFAPIGCNHLDPYQAKPYASTTPAANASSFTLEQSRIDTIVASTPSTPTHHGSGGSLPASQNNPHSHLNVPGFPSGGGSAHHHQPQRRTKIYCDKWVHEGVCAFTQQGCKYKHEMPFDKVTQHQLGLFHGLPAWWKKHQAELARQREAPQSLNSESDNTVRNMGTGLNEGVGDRAGGAFGGVTRDHLGGGATNTLAWRQQNDQAQHTRGFGIGNVVGGQDIGSRAGHSAWPFGPIAPPHRAVPQASRPLTSLAPSGMANQCGITTSNVYASLDALDDSKPEEATDGARLG</sequence>
<feature type="region of interest" description="Disordered" evidence="2">
    <location>
        <begin position="354"/>
        <end position="397"/>
    </location>
</feature>
<dbReference type="InterPro" id="IPR000571">
    <property type="entry name" value="Znf_CCCH"/>
</dbReference>
<keyword evidence="1" id="KW-0479">Metal-binding</keyword>
<keyword evidence="1" id="KW-0862">Zinc</keyword>
<proteinExistence type="predicted"/>
<evidence type="ECO:0000256" key="1">
    <source>
        <dbReference type="PROSITE-ProRule" id="PRU00723"/>
    </source>
</evidence>
<feature type="domain" description="C3H1-type" evidence="3">
    <location>
        <begin position="398"/>
        <end position="427"/>
    </location>
</feature>
<keyword evidence="5" id="KW-1185">Reference proteome</keyword>
<evidence type="ECO:0000313" key="5">
    <source>
        <dbReference type="Proteomes" id="UP001408356"/>
    </source>
</evidence>
<evidence type="ECO:0000313" key="4">
    <source>
        <dbReference type="EMBL" id="KAK9415620.1"/>
    </source>
</evidence>
<feature type="region of interest" description="Disordered" evidence="2">
    <location>
        <begin position="239"/>
        <end position="304"/>
    </location>
</feature>
<feature type="zinc finger region" description="C3H1-type" evidence="1">
    <location>
        <begin position="398"/>
        <end position="427"/>
    </location>
</feature>
<reference evidence="4 5" key="1">
    <citation type="journal article" date="2024" name="J. Plant Pathol.">
        <title>Sequence and assembly of the genome of Seiridium unicorne, isolate CBS 538.82, causal agent of cypress canker disease.</title>
        <authorList>
            <person name="Scali E."/>
            <person name="Rocca G.D."/>
            <person name="Danti R."/>
            <person name="Garbelotto M."/>
            <person name="Barberini S."/>
            <person name="Baroncelli R."/>
            <person name="Emiliani G."/>
        </authorList>
    </citation>
    <scope>NUCLEOTIDE SEQUENCE [LARGE SCALE GENOMIC DNA]</scope>
    <source>
        <strain evidence="4 5">BM-138-508</strain>
    </source>
</reference>
<feature type="compositionally biased region" description="Polar residues" evidence="2">
    <location>
        <begin position="51"/>
        <end position="64"/>
    </location>
</feature>
<comment type="caution">
    <text evidence="4">The sequence shown here is derived from an EMBL/GenBank/DDBJ whole genome shotgun (WGS) entry which is preliminary data.</text>
</comment>
<feature type="compositionally biased region" description="Polar residues" evidence="2">
    <location>
        <begin position="284"/>
        <end position="299"/>
    </location>
</feature>
<feature type="compositionally biased region" description="Polar residues" evidence="2">
    <location>
        <begin position="1"/>
        <end position="20"/>
    </location>
</feature>
<dbReference type="PROSITE" id="PS50103">
    <property type="entry name" value="ZF_C3H1"/>
    <property type="match status" value="1"/>
</dbReference>